<reference evidence="3 6" key="2">
    <citation type="submission" date="2020-07" db="EMBL/GenBank/DDBJ databases">
        <title>The draft genome sequence of Maribacter polysiphoniae KCTC 22021.</title>
        <authorList>
            <person name="Mu L."/>
        </authorList>
    </citation>
    <scope>NUCLEOTIDE SEQUENCE [LARGE SCALE GENOMIC DNA]</scope>
    <source>
        <strain evidence="3 6">KCTC 22021</strain>
    </source>
</reference>
<evidence type="ECO:0000313" key="5">
    <source>
        <dbReference type="Proteomes" id="UP000245667"/>
    </source>
</evidence>
<dbReference type="RefSeq" id="WP_109655231.1">
    <property type="nucleotide sequence ID" value="NZ_JACWLN010000006.1"/>
</dbReference>
<comment type="caution">
    <text evidence="4">The sequence shown here is derived from an EMBL/GenBank/DDBJ whole genome shotgun (WGS) entry which is preliminary data.</text>
</comment>
<dbReference type="InterPro" id="IPR007421">
    <property type="entry name" value="Schlafen_AlbA_2_dom"/>
</dbReference>
<dbReference type="Proteomes" id="UP000651837">
    <property type="component" value="Unassembled WGS sequence"/>
</dbReference>
<dbReference type="OrthoDB" id="9807907at2"/>
<feature type="domain" description="Schlafen AlbA-2" evidence="1">
    <location>
        <begin position="17"/>
        <end position="143"/>
    </location>
</feature>
<evidence type="ECO:0000259" key="1">
    <source>
        <dbReference type="Pfam" id="PF04326"/>
    </source>
</evidence>
<dbReference type="PANTHER" id="PTHR30595:SF6">
    <property type="entry name" value="SCHLAFEN ALBA-2 DOMAIN-CONTAINING PROTEIN"/>
    <property type="match status" value="1"/>
</dbReference>
<accession>A0A316DHR3</accession>
<reference evidence="4 5" key="1">
    <citation type="submission" date="2018-05" db="EMBL/GenBank/DDBJ databases">
        <title>Genomic Encyclopedia of Archaeal and Bacterial Type Strains, Phase II (KMG-II): from individual species to whole genera.</title>
        <authorList>
            <person name="Goeker M."/>
        </authorList>
    </citation>
    <scope>NUCLEOTIDE SEQUENCE [LARGE SCALE GENOMIC DNA]</scope>
    <source>
        <strain evidence="4 5">DSM 23514</strain>
    </source>
</reference>
<dbReference type="InterPro" id="IPR038461">
    <property type="entry name" value="Schlafen_AlbA_2_dom_sf"/>
</dbReference>
<dbReference type="GO" id="GO:0003677">
    <property type="term" value="F:DNA binding"/>
    <property type="evidence" value="ECO:0007669"/>
    <property type="project" value="UniProtKB-KW"/>
</dbReference>
<feature type="domain" description="EC042-2821-like Restriction Endonuclease-like" evidence="2">
    <location>
        <begin position="252"/>
        <end position="313"/>
    </location>
</feature>
<gene>
    <name evidence="3" type="ORF">HZY62_14385</name>
    <name evidence="4" type="ORF">LX92_04472</name>
</gene>
<dbReference type="Pfam" id="PF18740">
    <property type="entry name" value="EC042_2821"/>
    <property type="match status" value="1"/>
</dbReference>
<dbReference type="Pfam" id="PF04326">
    <property type="entry name" value="SLFN_AlbA_2"/>
    <property type="match status" value="1"/>
</dbReference>
<proteinExistence type="predicted"/>
<dbReference type="PANTHER" id="PTHR30595">
    <property type="entry name" value="GLPR-RELATED TRANSCRIPTIONAL REPRESSOR"/>
    <property type="match status" value="1"/>
</dbReference>
<sequence>MKFKYEINSKGYLKQRESFDIEFKKAFQFGDSLAKYIKTIVGMANNRGGEIVFGINDKPRKPLGLQNNRFEDCDSLVINQFCQKYFSHEIDWGMVTVEFDGMTFGRFWVNESEIKPIVCKANYSKILREGAIYYRYRGESTEIKYPELQKLLESERQKEKEFWVKHIEKIGEVGPRHIHILDSYKGELHSTKGKILIDKDIAKQLNFIKEGEFVEKNGAPTLQLIGKITGMVDTESMPTSDELYPFRFEQLKSELGLNQYELRCILWKLNVKGDKKYHTSIQIGKTNETHKYSQKFVDSVKAVLKRYPNWLTETISEYKCK</sequence>
<organism evidence="4 5">
    <name type="scientific">Maribacter polysiphoniae</name>
    <dbReference type="NCBI Taxonomy" id="429344"/>
    <lineage>
        <taxon>Bacteria</taxon>
        <taxon>Pseudomonadati</taxon>
        <taxon>Bacteroidota</taxon>
        <taxon>Flavobacteriia</taxon>
        <taxon>Flavobacteriales</taxon>
        <taxon>Flavobacteriaceae</taxon>
        <taxon>Maribacter</taxon>
    </lineage>
</organism>
<evidence type="ECO:0000313" key="3">
    <source>
        <dbReference type="EMBL" id="MBD1261790.1"/>
    </source>
</evidence>
<keyword evidence="6" id="KW-1185">Reference proteome</keyword>
<dbReference type="EMBL" id="JACWLN010000006">
    <property type="protein sequence ID" value="MBD1261790.1"/>
    <property type="molecule type" value="Genomic_DNA"/>
</dbReference>
<dbReference type="EMBL" id="QGGQ01000026">
    <property type="protein sequence ID" value="PWK17052.1"/>
    <property type="molecule type" value="Genomic_DNA"/>
</dbReference>
<name>A0A316DHR3_9FLAO</name>
<dbReference type="Proteomes" id="UP000245667">
    <property type="component" value="Unassembled WGS sequence"/>
</dbReference>
<evidence type="ECO:0000313" key="4">
    <source>
        <dbReference type="EMBL" id="PWK17052.1"/>
    </source>
</evidence>
<dbReference type="Gene3D" id="3.30.950.30">
    <property type="entry name" value="Schlafen, AAA domain"/>
    <property type="match status" value="1"/>
</dbReference>
<dbReference type="AlphaFoldDB" id="A0A316DHR3"/>
<evidence type="ECO:0000313" key="6">
    <source>
        <dbReference type="Proteomes" id="UP000651837"/>
    </source>
</evidence>
<protein>
    <submittedName>
        <fullName evidence="3">DNA binding domain-containing protein</fullName>
    </submittedName>
    <submittedName>
        <fullName evidence="4">Putative DNA-binding protein</fullName>
    </submittedName>
</protein>
<keyword evidence="4" id="KW-0238">DNA-binding</keyword>
<dbReference type="InterPro" id="IPR049530">
    <property type="entry name" value="EC042_2821"/>
</dbReference>
<evidence type="ECO:0000259" key="2">
    <source>
        <dbReference type="Pfam" id="PF18740"/>
    </source>
</evidence>